<dbReference type="EMBL" id="KV749463">
    <property type="protein sequence ID" value="OCL09370.1"/>
    <property type="molecule type" value="Genomic_DNA"/>
</dbReference>
<dbReference type="AlphaFoldDB" id="A0A8E2F2G6"/>
<reference evidence="1 2" key="1">
    <citation type="journal article" date="2016" name="Nat. Commun.">
        <title>Ectomycorrhizal ecology is imprinted in the genome of the dominant symbiotic fungus Cenococcum geophilum.</title>
        <authorList>
            <consortium name="DOE Joint Genome Institute"/>
            <person name="Peter M."/>
            <person name="Kohler A."/>
            <person name="Ohm R.A."/>
            <person name="Kuo A."/>
            <person name="Krutzmann J."/>
            <person name="Morin E."/>
            <person name="Arend M."/>
            <person name="Barry K.W."/>
            <person name="Binder M."/>
            <person name="Choi C."/>
            <person name="Clum A."/>
            <person name="Copeland A."/>
            <person name="Grisel N."/>
            <person name="Haridas S."/>
            <person name="Kipfer T."/>
            <person name="LaButti K."/>
            <person name="Lindquist E."/>
            <person name="Lipzen A."/>
            <person name="Maire R."/>
            <person name="Meier B."/>
            <person name="Mihaltcheva S."/>
            <person name="Molinier V."/>
            <person name="Murat C."/>
            <person name="Poggeler S."/>
            <person name="Quandt C.A."/>
            <person name="Sperisen C."/>
            <person name="Tritt A."/>
            <person name="Tisserant E."/>
            <person name="Crous P.W."/>
            <person name="Henrissat B."/>
            <person name="Nehls U."/>
            <person name="Egli S."/>
            <person name="Spatafora J.W."/>
            <person name="Grigoriev I.V."/>
            <person name="Martin F.M."/>
        </authorList>
    </citation>
    <scope>NUCLEOTIDE SEQUENCE [LARGE SCALE GENOMIC DNA]</scope>
    <source>
        <strain evidence="1 2">CBS 207.34</strain>
    </source>
</reference>
<proteinExistence type="predicted"/>
<evidence type="ECO:0000313" key="1">
    <source>
        <dbReference type="EMBL" id="OCL09370.1"/>
    </source>
</evidence>
<gene>
    <name evidence="1" type="ORF">AOQ84DRAFT_23355</name>
</gene>
<keyword evidence="2" id="KW-1185">Reference proteome</keyword>
<sequence length="86" mass="9523">MAFSHALSSCILTCSDPPLSAPFPPVYVYSVHATIYLNCSWEKRVLVDVTNTDAPSARRQGCGNLNEQIDNCLSQRSIKHQNQSLL</sequence>
<organism evidence="1 2">
    <name type="scientific">Glonium stellatum</name>
    <dbReference type="NCBI Taxonomy" id="574774"/>
    <lineage>
        <taxon>Eukaryota</taxon>
        <taxon>Fungi</taxon>
        <taxon>Dikarya</taxon>
        <taxon>Ascomycota</taxon>
        <taxon>Pezizomycotina</taxon>
        <taxon>Dothideomycetes</taxon>
        <taxon>Pleosporomycetidae</taxon>
        <taxon>Gloniales</taxon>
        <taxon>Gloniaceae</taxon>
        <taxon>Glonium</taxon>
    </lineage>
</organism>
<dbReference type="Proteomes" id="UP000250140">
    <property type="component" value="Unassembled WGS sequence"/>
</dbReference>
<evidence type="ECO:0000313" key="2">
    <source>
        <dbReference type="Proteomes" id="UP000250140"/>
    </source>
</evidence>
<accession>A0A8E2F2G6</accession>
<protein>
    <submittedName>
        <fullName evidence="1">Uncharacterized protein</fullName>
    </submittedName>
</protein>
<name>A0A8E2F2G6_9PEZI</name>